<keyword evidence="3" id="KW-1185">Reference proteome</keyword>
<protein>
    <recommendedName>
        <fullName evidence="1">FAR1 domain-containing protein</fullName>
    </recommendedName>
</protein>
<reference evidence="2 3" key="1">
    <citation type="submission" date="2019-07" db="EMBL/GenBank/DDBJ databases">
        <title>De Novo Assembly of kiwifruit Actinidia rufa.</title>
        <authorList>
            <person name="Sugita-Konishi S."/>
            <person name="Sato K."/>
            <person name="Mori E."/>
            <person name="Abe Y."/>
            <person name="Kisaki G."/>
            <person name="Hamano K."/>
            <person name="Suezawa K."/>
            <person name="Otani M."/>
            <person name="Fukuda T."/>
            <person name="Manabe T."/>
            <person name="Gomi K."/>
            <person name="Tabuchi M."/>
            <person name="Akimitsu K."/>
            <person name="Kataoka I."/>
        </authorList>
    </citation>
    <scope>NUCLEOTIDE SEQUENCE [LARGE SCALE GENOMIC DNA]</scope>
    <source>
        <strain evidence="3">cv. Fuchu</strain>
    </source>
</reference>
<proteinExistence type="predicted"/>
<evidence type="ECO:0000259" key="1">
    <source>
        <dbReference type="Pfam" id="PF03101"/>
    </source>
</evidence>
<organism evidence="2 3">
    <name type="scientific">Actinidia rufa</name>
    <dbReference type="NCBI Taxonomy" id="165716"/>
    <lineage>
        <taxon>Eukaryota</taxon>
        <taxon>Viridiplantae</taxon>
        <taxon>Streptophyta</taxon>
        <taxon>Embryophyta</taxon>
        <taxon>Tracheophyta</taxon>
        <taxon>Spermatophyta</taxon>
        <taxon>Magnoliopsida</taxon>
        <taxon>eudicotyledons</taxon>
        <taxon>Gunneridae</taxon>
        <taxon>Pentapetalae</taxon>
        <taxon>asterids</taxon>
        <taxon>Ericales</taxon>
        <taxon>Actinidiaceae</taxon>
        <taxon>Actinidia</taxon>
    </lineage>
</organism>
<accession>A0A7J0F721</accession>
<evidence type="ECO:0000313" key="2">
    <source>
        <dbReference type="EMBL" id="GFY94498.1"/>
    </source>
</evidence>
<dbReference type="InterPro" id="IPR004330">
    <property type="entry name" value="FAR1_DNA_bnd_dom"/>
</dbReference>
<comment type="caution">
    <text evidence="2">The sequence shown here is derived from an EMBL/GenBank/DDBJ whole genome shotgun (WGS) entry which is preliminary data.</text>
</comment>
<sequence length="158" mass="17991">MLFKSIDELMGFTKDMGRKRVLAWLFKKESDGKVRYVTVACSHTGKQRIRSRNPFKLRPQSKTGCKTKLCVVMCPDGRWMLNSMVLDHSHGMNPDKVQFYRCHMVIKPSEKKLESEGTTGIRLNKCSNSLVVETGGHENLQCSSGKGMLLQCTTSFRR</sequence>
<dbReference type="PANTHER" id="PTHR47718">
    <property type="entry name" value="OS01G0519700 PROTEIN"/>
    <property type="match status" value="1"/>
</dbReference>
<feature type="domain" description="FAR1" evidence="1">
    <location>
        <begin position="26"/>
        <end position="93"/>
    </location>
</feature>
<dbReference type="Pfam" id="PF03101">
    <property type="entry name" value="FAR1"/>
    <property type="match status" value="1"/>
</dbReference>
<dbReference type="EMBL" id="BJWL01000009">
    <property type="protein sequence ID" value="GFY94498.1"/>
    <property type="molecule type" value="Genomic_DNA"/>
</dbReference>
<evidence type="ECO:0000313" key="3">
    <source>
        <dbReference type="Proteomes" id="UP000585474"/>
    </source>
</evidence>
<dbReference type="OrthoDB" id="747268at2759"/>
<name>A0A7J0F721_9ERIC</name>
<dbReference type="PANTHER" id="PTHR47718:SF13">
    <property type="entry name" value="OS09G0290500 PROTEIN"/>
    <property type="match status" value="1"/>
</dbReference>
<gene>
    <name evidence="2" type="ORF">Acr_09g0009440</name>
</gene>
<dbReference type="Proteomes" id="UP000585474">
    <property type="component" value="Unassembled WGS sequence"/>
</dbReference>
<dbReference type="AlphaFoldDB" id="A0A7J0F721"/>